<dbReference type="InterPro" id="IPR036388">
    <property type="entry name" value="WH-like_DNA-bd_sf"/>
</dbReference>
<dbReference type="SMART" id="SM00421">
    <property type="entry name" value="HTH_LUXR"/>
    <property type="match status" value="1"/>
</dbReference>
<dbReference type="PRINTS" id="PR00038">
    <property type="entry name" value="HTHLUXR"/>
</dbReference>
<dbReference type="InterPro" id="IPR000792">
    <property type="entry name" value="Tscrpt_reg_LuxR_C"/>
</dbReference>
<gene>
    <name evidence="5" type="ORF">SAMN05216215_10107</name>
</gene>
<dbReference type="PROSITE" id="PS50043">
    <property type="entry name" value="HTH_LUXR_2"/>
    <property type="match status" value="1"/>
</dbReference>
<evidence type="ECO:0000256" key="1">
    <source>
        <dbReference type="ARBA" id="ARBA00023015"/>
    </source>
</evidence>
<dbReference type="Proteomes" id="UP000199529">
    <property type="component" value="Unassembled WGS sequence"/>
</dbReference>
<accession>A0A1H3AZZ1</accession>
<dbReference type="PANTHER" id="PTHR44688">
    <property type="entry name" value="DNA-BINDING TRANSCRIPTIONAL ACTIVATOR DEVR_DOSR"/>
    <property type="match status" value="1"/>
</dbReference>
<protein>
    <submittedName>
        <fullName evidence="5">Regulatory protein, luxR family</fullName>
    </submittedName>
</protein>
<evidence type="ECO:0000313" key="5">
    <source>
        <dbReference type="EMBL" id="SDX35008.1"/>
    </source>
</evidence>
<dbReference type="SUPFAM" id="SSF46894">
    <property type="entry name" value="C-terminal effector domain of the bipartite response regulators"/>
    <property type="match status" value="1"/>
</dbReference>
<dbReference type="Pfam" id="PF00196">
    <property type="entry name" value="GerE"/>
    <property type="match status" value="1"/>
</dbReference>
<keyword evidence="2" id="KW-0238">DNA-binding</keyword>
<sequence>MVDPKSPRPDRLRGLREVVDGPLHGIAGRFSRFLSTRWPHSALVIFTRECTGRPRKVAGDAEMINRVTIDELDQLKARADPGTPVAANAMIGGVTRAVWVVLDPVDTLLVLVPRTPRKRLPEADELAGFFGIVATSIRQQVAQASPDYLAESRAASSERARTITEMVAAHESTLLSILTALRSAGLDDRRARLTATETASAALVALRSAQESDLSLSEEPASAAFTKLRKNIRQLLKHHEVCLEFIAPGKTARPLPGEVAYAARAMTRTVVLAFAAQPRLARLRIAWSCDGGSLLIDVRDQEAGELDVSTLSRELAGRARTLGAAVDLDAVPGWGSRANIALPLDSPATHSGEPRLTSLNTREHEVLRLLAQGKRNKAIADELGVAESTVKFHVTGVLRKLDVASRGEAAALARNAERTPPAPAR</sequence>
<evidence type="ECO:0000256" key="3">
    <source>
        <dbReference type="ARBA" id="ARBA00023163"/>
    </source>
</evidence>
<proteinExistence type="predicted"/>
<dbReference type="RefSeq" id="WP_093265266.1">
    <property type="nucleotide sequence ID" value="NZ_FNOK01000010.1"/>
</dbReference>
<keyword evidence="3" id="KW-0804">Transcription</keyword>
<dbReference type="Gene3D" id="1.10.10.10">
    <property type="entry name" value="Winged helix-like DNA-binding domain superfamily/Winged helix DNA-binding domain"/>
    <property type="match status" value="1"/>
</dbReference>
<evidence type="ECO:0000259" key="4">
    <source>
        <dbReference type="PROSITE" id="PS50043"/>
    </source>
</evidence>
<keyword evidence="1" id="KW-0805">Transcription regulation</keyword>
<reference evidence="6" key="1">
    <citation type="submission" date="2016-10" db="EMBL/GenBank/DDBJ databases">
        <authorList>
            <person name="Varghese N."/>
            <person name="Submissions S."/>
        </authorList>
    </citation>
    <scope>NUCLEOTIDE SEQUENCE [LARGE SCALE GENOMIC DNA]</scope>
    <source>
        <strain evidence="6">CGMCC 4.3530</strain>
    </source>
</reference>
<evidence type="ECO:0000256" key="2">
    <source>
        <dbReference type="ARBA" id="ARBA00023125"/>
    </source>
</evidence>
<dbReference type="GO" id="GO:0006355">
    <property type="term" value="P:regulation of DNA-templated transcription"/>
    <property type="evidence" value="ECO:0007669"/>
    <property type="project" value="InterPro"/>
</dbReference>
<dbReference type="AlphaFoldDB" id="A0A1H3AZZ1"/>
<name>A0A1H3AZZ1_9PSEU</name>
<keyword evidence="6" id="KW-1185">Reference proteome</keyword>
<dbReference type="STRING" id="418495.SAMN05216215_10107"/>
<dbReference type="EMBL" id="FNOK01000010">
    <property type="protein sequence ID" value="SDX35008.1"/>
    <property type="molecule type" value="Genomic_DNA"/>
</dbReference>
<dbReference type="OrthoDB" id="3171430at2"/>
<organism evidence="5 6">
    <name type="scientific">Saccharopolyspora shandongensis</name>
    <dbReference type="NCBI Taxonomy" id="418495"/>
    <lineage>
        <taxon>Bacteria</taxon>
        <taxon>Bacillati</taxon>
        <taxon>Actinomycetota</taxon>
        <taxon>Actinomycetes</taxon>
        <taxon>Pseudonocardiales</taxon>
        <taxon>Pseudonocardiaceae</taxon>
        <taxon>Saccharopolyspora</taxon>
    </lineage>
</organism>
<dbReference type="GO" id="GO:0003677">
    <property type="term" value="F:DNA binding"/>
    <property type="evidence" value="ECO:0007669"/>
    <property type="project" value="UniProtKB-KW"/>
</dbReference>
<dbReference type="PANTHER" id="PTHR44688:SF16">
    <property type="entry name" value="DNA-BINDING TRANSCRIPTIONAL ACTIVATOR DEVR_DOSR"/>
    <property type="match status" value="1"/>
</dbReference>
<evidence type="ECO:0000313" key="6">
    <source>
        <dbReference type="Proteomes" id="UP000199529"/>
    </source>
</evidence>
<feature type="domain" description="HTH luxR-type" evidence="4">
    <location>
        <begin position="352"/>
        <end position="417"/>
    </location>
</feature>
<dbReference type="CDD" id="cd06170">
    <property type="entry name" value="LuxR_C_like"/>
    <property type="match status" value="1"/>
</dbReference>
<dbReference type="InterPro" id="IPR016032">
    <property type="entry name" value="Sig_transdc_resp-reg_C-effctor"/>
</dbReference>